<dbReference type="InterPro" id="IPR021834">
    <property type="entry name" value="DUF3426"/>
</dbReference>
<comment type="caution">
    <text evidence="2">The sequence shown here is derived from an EMBL/GenBank/DDBJ whole genome shotgun (WGS) entry which is preliminary data.</text>
</comment>
<name>A0A4Z1RFQ5_9GAMM</name>
<proteinExistence type="predicted"/>
<evidence type="ECO:0000313" key="2">
    <source>
        <dbReference type="EMBL" id="TKS52919.1"/>
    </source>
</evidence>
<dbReference type="RefSeq" id="WP_134675039.1">
    <property type="nucleotide sequence ID" value="NZ_SPUH01000002.1"/>
</dbReference>
<protein>
    <submittedName>
        <fullName evidence="2">DUF3426 domain-containing protein</fullName>
    </submittedName>
</protein>
<evidence type="ECO:0000313" key="3">
    <source>
        <dbReference type="Proteomes" id="UP000298681"/>
    </source>
</evidence>
<gene>
    <name evidence="2" type="ORF">E4582_11870</name>
</gene>
<accession>A0A4Z1RFQ5</accession>
<feature type="compositionally biased region" description="Pro residues" evidence="1">
    <location>
        <begin position="99"/>
        <end position="109"/>
    </location>
</feature>
<feature type="compositionally biased region" description="Basic and acidic residues" evidence="1">
    <location>
        <begin position="133"/>
        <end position="142"/>
    </location>
</feature>
<feature type="compositionally biased region" description="Low complexity" evidence="1">
    <location>
        <begin position="121"/>
        <end position="132"/>
    </location>
</feature>
<sequence>MFINCPNCNALVATDLVTDQPPPHCPRCDYGLRDAAGPPPSPPAVDAAASPGTSAPVPDPYRLLTPAPAAAPVPALPQAVPPAVRFVPLHEPPRSAALAPPPLQVPAPGPAATDVIPDRGAAAPDTDSTAPARQHDDRRDAEPAPAPATPPQRLVASRADRPTPDVTPTLRSGLPATPDAATGSEGRDPVAIPAPVPPPSPDAVANAAHPPDTPLTTAAPGDRAGAASAVRVAPSFLRGASPAGTTMSPRERHVLRIAIPALALLLLLQLLLADRVRLAADATWRPWVGTACALVRCALPPWHAPEAIALVQRDVRPHPVQHGVLQVSATLRNDAAYPQAWPMLLLTLSDVDGRPLGARWFAPEEYRPADAADTLAPGAAAAFRIDVVEPSPHTVAFNFAFG</sequence>
<feature type="region of interest" description="Disordered" evidence="1">
    <location>
        <begin position="95"/>
        <end position="221"/>
    </location>
</feature>
<dbReference type="Pfam" id="PF11906">
    <property type="entry name" value="DUF3426"/>
    <property type="match status" value="1"/>
</dbReference>
<keyword evidence="3" id="KW-1185">Reference proteome</keyword>
<organism evidence="2 3">
    <name type="scientific">Luteimonas yindakuii</name>
    <dbReference type="NCBI Taxonomy" id="2565782"/>
    <lineage>
        <taxon>Bacteria</taxon>
        <taxon>Pseudomonadati</taxon>
        <taxon>Pseudomonadota</taxon>
        <taxon>Gammaproteobacteria</taxon>
        <taxon>Lysobacterales</taxon>
        <taxon>Lysobacteraceae</taxon>
        <taxon>Luteimonas</taxon>
    </lineage>
</organism>
<dbReference type="AlphaFoldDB" id="A0A4Z1RFQ5"/>
<reference evidence="2 3" key="1">
    <citation type="submission" date="2019-01" db="EMBL/GenBank/DDBJ databases">
        <authorList>
            <person name="Zhang S."/>
        </authorList>
    </citation>
    <scope>NUCLEOTIDE SEQUENCE [LARGE SCALE GENOMIC DNA]</scope>
    <source>
        <strain evidence="2 3">1626</strain>
    </source>
</reference>
<evidence type="ECO:0000256" key="1">
    <source>
        <dbReference type="SAM" id="MobiDB-lite"/>
    </source>
</evidence>
<dbReference type="Proteomes" id="UP000298681">
    <property type="component" value="Unassembled WGS sequence"/>
</dbReference>
<dbReference type="EMBL" id="SPUH01000002">
    <property type="protein sequence ID" value="TKS52919.1"/>
    <property type="molecule type" value="Genomic_DNA"/>
</dbReference>
<feature type="region of interest" description="Disordered" evidence="1">
    <location>
        <begin position="36"/>
        <end position="58"/>
    </location>
</feature>
<feature type="compositionally biased region" description="Pro residues" evidence="1">
    <location>
        <begin position="192"/>
        <end position="201"/>
    </location>
</feature>